<dbReference type="PANTHER" id="PTHR12526:SF635">
    <property type="entry name" value="GLYCOSYL TRANSFERASE GROUP 1"/>
    <property type="match status" value="1"/>
</dbReference>
<dbReference type="EMBL" id="CP091139">
    <property type="protein sequence ID" value="UUT34482.1"/>
    <property type="molecule type" value="Genomic_DNA"/>
</dbReference>
<keyword evidence="1" id="KW-0328">Glycosyltransferase</keyword>
<keyword evidence="2" id="KW-0808">Transferase</keyword>
<evidence type="ECO:0000259" key="3">
    <source>
        <dbReference type="Pfam" id="PF13579"/>
    </source>
</evidence>
<dbReference type="Gene3D" id="3.40.50.2000">
    <property type="entry name" value="Glycogen Phosphorylase B"/>
    <property type="match status" value="2"/>
</dbReference>
<name>A0ABY5NH41_9MICO</name>
<evidence type="ECO:0000256" key="1">
    <source>
        <dbReference type="ARBA" id="ARBA00022676"/>
    </source>
</evidence>
<protein>
    <submittedName>
        <fullName evidence="4">Glycosyltransferase family 4 protein</fullName>
    </submittedName>
</protein>
<dbReference type="InterPro" id="IPR028098">
    <property type="entry name" value="Glyco_trans_4-like_N"/>
</dbReference>
<organism evidence="4 5">
    <name type="scientific">Microbacterium elymi</name>
    <dbReference type="NCBI Taxonomy" id="2909587"/>
    <lineage>
        <taxon>Bacteria</taxon>
        <taxon>Bacillati</taxon>
        <taxon>Actinomycetota</taxon>
        <taxon>Actinomycetes</taxon>
        <taxon>Micrococcales</taxon>
        <taxon>Microbacteriaceae</taxon>
        <taxon>Microbacterium</taxon>
    </lineage>
</organism>
<dbReference type="Proteomes" id="UP001054811">
    <property type="component" value="Chromosome"/>
</dbReference>
<gene>
    <name evidence="4" type="ORF">L2X98_28420</name>
</gene>
<proteinExistence type="predicted"/>
<dbReference type="Pfam" id="PF13579">
    <property type="entry name" value="Glyco_trans_4_4"/>
    <property type="match status" value="1"/>
</dbReference>
<accession>A0ABY5NH41</accession>
<dbReference type="CDD" id="cd03801">
    <property type="entry name" value="GT4_PimA-like"/>
    <property type="match status" value="1"/>
</dbReference>
<reference evidence="4" key="1">
    <citation type="submission" date="2022-01" db="EMBL/GenBank/DDBJ databases">
        <title>Microbacterium eymi and Microbacterium rhizovicinus sp. nov., isolated from the rhizospheric soil of Elymus tsukushiensis, a plant native to the Dokdo Islands, Republic of Korea.</title>
        <authorList>
            <person name="Hwang Y.J."/>
        </authorList>
    </citation>
    <scope>NUCLEOTIDE SEQUENCE</scope>
    <source>
        <strain evidence="4">KUDC0405</strain>
    </source>
</reference>
<keyword evidence="5" id="KW-1185">Reference proteome</keyword>
<dbReference type="RefSeq" id="WP_259611005.1">
    <property type="nucleotide sequence ID" value="NZ_CP091139.2"/>
</dbReference>
<feature type="domain" description="Glycosyltransferase subfamily 4-like N-terminal" evidence="3">
    <location>
        <begin position="13"/>
        <end position="129"/>
    </location>
</feature>
<sequence>MRILVHLNSLELGGTQINAVDFAHELRARGYESVLVGDRRSAGPGPSLYDYACTRDVRIEAYEPEPGMAAHARQLKRMAEALGVDLIHVYGMWGAARPTYWGPSRFGRLPWVQTVYEMSVTPVVHRHMPLVVGTGYLVDELAARPGRTILVSPPVDLTADSPEGAEGDGFRTTHELGDGVLMGIVSRLDSRMKAVSIGVAIEAMRDLASTGATLFVVGGGDAESALRAQAGAVNEAVGRQVVRLLGPSSDPRPAYSAADIMLGMGGSAARALAFGKPLIVQGEAGWSELFEPGTANALARSSYWSPDRPADPVGDLVRIAAPLIVDDSQRRELGRFGREFAVERFGLDAMSDRMAEFYAAAVGSYRRREWILDLPREGRRLLEKIGRLLRGGLRGPGAGGDLG</sequence>
<evidence type="ECO:0000313" key="4">
    <source>
        <dbReference type="EMBL" id="UUT34482.1"/>
    </source>
</evidence>
<evidence type="ECO:0000256" key="2">
    <source>
        <dbReference type="ARBA" id="ARBA00022679"/>
    </source>
</evidence>
<evidence type="ECO:0000313" key="5">
    <source>
        <dbReference type="Proteomes" id="UP001054811"/>
    </source>
</evidence>
<dbReference type="PANTHER" id="PTHR12526">
    <property type="entry name" value="GLYCOSYLTRANSFERASE"/>
    <property type="match status" value="1"/>
</dbReference>
<dbReference type="Pfam" id="PF13692">
    <property type="entry name" value="Glyco_trans_1_4"/>
    <property type="match status" value="1"/>
</dbReference>
<dbReference type="SUPFAM" id="SSF53756">
    <property type="entry name" value="UDP-Glycosyltransferase/glycogen phosphorylase"/>
    <property type="match status" value="1"/>
</dbReference>